<name>A0A8J2WRT3_9CRUS</name>
<dbReference type="EMBL" id="CAKKLH010000336">
    <property type="protein sequence ID" value="CAH0113248.1"/>
    <property type="molecule type" value="Genomic_DNA"/>
</dbReference>
<keyword evidence="4 8" id="KW-1133">Transmembrane helix</keyword>
<evidence type="ECO:0000313" key="12">
    <source>
        <dbReference type="Proteomes" id="UP000789390"/>
    </source>
</evidence>
<evidence type="ECO:0000256" key="7">
    <source>
        <dbReference type="SAM" id="MobiDB-lite"/>
    </source>
</evidence>
<keyword evidence="6" id="KW-0325">Glycoprotein</keyword>
<evidence type="ECO:0000256" key="8">
    <source>
        <dbReference type="SAM" id="Phobius"/>
    </source>
</evidence>
<sequence>MASESRKFNWCAVLVALTLIGICTADDNYFLYESDEIPSSWEQQPVVKLLSKRQAPDQKESKDLGKKPLFIKTNSNPENSSNQKSNFSPTAEIPQRNISESQNETDTTTSPITTSTASPLTSTQAEVLPTVDYNGENITVKNITQDHHRYYNSTTYPTNGMQFWIDFDKENASTHDMLSQSHRRAATVPLSFDFPFYGHWVRNITIATGGFLYTGDYVHSWLAATQYIAPLMANFDTSMSNFSTIKYMDNGTAFSVQWDNVSLQDRPNGGDFSFQATLLKSGDIIFAYKTIPIAVTTIGDEAHPVKVGVSDAYIIDRTIFFVRRKTIYEYHKVDKKTEEITNDSAIYFTALPTCVAFNSCDSCISNTIGFECVWCSTAERCSDGMDRYRQDWLIKGCDKFFIDNAVNCSLPSLVPSTSALPTTETTVPTPLPTKFPPTATTVTPSTKPWDDFDPSASRVTNVTTSTTTALPLPISEARANIEDSSEDANASSVSSVVGILFLVAVVVGLGGWLFYAYRNPHTPSGQCFIRYRPAQWRWRSGEAHYTAAAIHM</sequence>
<keyword evidence="2 8" id="KW-0812">Transmembrane</keyword>
<evidence type="ECO:0000256" key="5">
    <source>
        <dbReference type="ARBA" id="ARBA00023136"/>
    </source>
</evidence>
<dbReference type="Pfam" id="PF01437">
    <property type="entry name" value="PSI"/>
    <property type="match status" value="1"/>
</dbReference>
<feature type="compositionally biased region" description="Polar residues" evidence="7">
    <location>
        <begin position="72"/>
        <end position="89"/>
    </location>
</feature>
<dbReference type="InterPro" id="IPR016201">
    <property type="entry name" value="PSI"/>
</dbReference>
<dbReference type="GO" id="GO:0016020">
    <property type="term" value="C:membrane"/>
    <property type="evidence" value="ECO:0007669"/>
    <property type="project" value="UniProtKB-SubCell"/>
</dbReference>
<gene>
    <name evidence="11" type="ORF">DGAL_LOCUS17050</name>
</gene>
<dbReference type="OrthoDB" id="6285106at2759"/>
<feature type="domain" description="PSI" evidence="10">
    <location>
        <begin position="353"/>
        <end position="398"/>
    </location>
</feature>
<keyword evidence="5 8" id="KW-0472">Membrane</keyword>
<dbReference type="AlphaFoldDB" id="A0A8J2WRT3"/>
<keyword evidence="3 9" id="KW-0732">Signal</keyword>
<comment type="caution">
    <text evidence="11">The sequence shown here is derived from an EMBL/GenBank/DDBJ whole genome shotgun (WGS) entry which is preliminary data.</text>
</comment>
<evidence type="ECO:0000313" key="11">
    <source>
        <dbReference type="EMBL" id="CAH0113248.1"/>
    </source>
</evidence>
<feature type="compositionally biased region" description="Basic and acidic residues" evidence="7">
    <location>
        <begin position="54"/>
        <end position="66"/>
    </location>
</feature>
<feature type="chain" id="PRO_5035182565" description="PSI domain-containing protein" evidence="9">
    <location>
        <begin position="26"/>
        <end position="552"/>
    </location>
</feature>
<dbReference type="InterPro" id="IPR031152">
    <property type="entry name" value="PLXDC"/>
</dbReference>
<reference evidence="11" key="1">
    <citation type="submission" date="2021-11" db="EMBL/GenBank/DDBJ databases">
        <authorList>
            <person name="Schell T."/>
        </authorList>
    </citation>
    <scope>NUCLEOTIDE SEQUENCE</scope>
    <source>
        <strain evidence="11">M5</strain>
    </source>
</reference>
<evidence type="ECO:0000256" key="2">
    <source>
        <dbReference type="ARBA" id="ARBA00022692"/>
    </source>
</evidence>
<feature type="region of interest" description="Disordered" evidence="7">
    <location>
        <begin position="52"/>
        <end position="123"/>
    </location>
</feature>
<accession>A0A8J2WRT3</accession>
<organism evidence="11 12">
    <name type="scientific">Daphnia galeata</name>
    <dbReference type="NCBI Taxonomy" id="27404"/>
    <lineage>
        <taxon>Eukaryota</taxon>
        <taxon>Metazoa</taxon>
        <taxon>Ecdysozoa</taxon>
        <taxon>Arthropoda</taxon>
        <taxon>Crustacea</taxon>
        <taxon>Branchiopoda</taxon>
        <taxon>Diplostraca</taxon>
        <taxon>Cladocera</taxon>
        <taxon>Anomopoda</taxon>
        <taxon>Daphniidae</taxon>
        <taxon>Daphnia</taxon>
    </lineage>
</organism>
<keyword evidence="12" id="KW-1185">Reference proteome</keyword>
<evidence type="ECO:0000256" key="4">
    <source>
        <dbReference type="ARBA" id="ARBA00022989"/>
    </source>
</evidence>
<feature type="signal peptide" evidence="9">
    <location>
        <begin position="1"/>
        <end position="25"/>
    </location>
</feature>
<proteinExistence type="predicted"/>
<dbReference type="Proteomes" id="UP000789390">
    <property type="component" value="Unassembled WGS sequence"/>
</dbReference>
<evidence type="ECO:0000256" key="1">
    <source>
        <dbReference type="ARBA" id="ARBA00004479"/>
    </source>
</evidence>
<evidence type="ECO:0000256" key="3">
    <source>
        <dbReference type="ARBA" id="ARBA00022729"/>
    </source>
</evidence>
<evidence type="ECO:0000259" key="10">
    <source>
        <dbReference type="SMART" id="SM00423"/>
    </source>
</evidence>
<dbReference type="SMART" id="SM00423">
    <property type="entry name" value="PSI"/>
    <property type="match status" value="1"/>
</dbReference>
<comment type="subcellular location">
    <subcellularLocation>
        <location evidence="1">Membrane</location>
        <topology evidence="1">Single-pass type I membrane protein</topology>
    </subcellularLocation>
</comment>
<dbReference type="PANTHER" id="PTHR13055">
    <property type="entry name" value="TUMOR ENDOTHELIAL MARKER 7 RELATED"/>
    <property type="match status" value="1"/>
</dbReference>
<dbReference type="PANTHER" id="PTHR13055:SF12">
    <property type="entry name" value="LD40707P"/>
    <property type="match status" value="1"/>
</dbReference>
<protein>
    <recommendedName>
        <fullName evidence="10">PSI domain-containing protein</fullName>
    </recommendedName>
</protein>
<evidence type="ECO:0000256" key="6">
    <source>
        <dbReference type="ARBA" id="ARBA00023180"/>
    </source>
</evidence>
<feature type="compositionally biased region" description="Low complexity" evidence="7">
    <location>
        <begin position="105"/>
        <end position="123"/>
    </location>
</feature>
<dbReference type="InterPro" id="IPR002165">
    <property type="entry name" value="Plexin_repeat"/>
</dbReference>
<evidence type="ECO:0000256" key="9">
    <source>
        <dbReference type="SAM" id="SignalP"/>
    </source>
</evidence>
<feature type="transmembrane region" description="Helical" evidence="8">
    <location>
        <begin position="493"/>
        <end position="515"/>
    </location>
</feature>